<reference evidence="10 12" key="1">
    <citation type="submission" date="2015-09" db="EMBL/GenBank/DDBJ databases">
        <authorList>
            <consortium name="Pathogen Informatics"/>
        </authorList>
    </citation>
    <scope>NUCLEOTIDE SEQUENCE [LARGE SCALE GENOMIC DNA]</scope>
    <source>
        <strain evidence="10 12">2789STDY5608849</strain>
    </source>
</reference>
<feature type="binding site" evidence="8">
    <location>
        <position position="124"/>
    </location>
    <ligand>
        <name>Zn(2+)</name>
        <dbReference type="ChEBI" id="CHEBI:29105"/>
    </ligand>
</feature>
<dbReference type="EC" id="3.5.1.25" evidence="10"/>
<dbReference type="CDD" id="cd00854">
    <property type="entry name" value="NagA"/>
    <property type="match status" value="1"/>
</dbReference>
<feature type="binding site" evidence="7">
    <location>
        <begin position="213"/>
        <end position="214"/>
    </location>
    <ligand>
        <name>substrate</name>
    </ligand>
</feature>
<dbReference type="PIRSF" id="PIRSF038994">
    <property type="entry name" value="NagA"/>
    <property type="match status" value="1"/>
</dbReference>
<sequence length="369" mass="39731">MIIKNGRVFQEDGTFAEKDLYIEGKRFVSTKEEVIDQEVIDAKGMMVLPGLVDVHSHGAAGHDFSDGDVEGLKEILRYEKAHGITSYCPTSMTLPKDDLLKIFGTIEAIKDEPEAEVIAGVNMEGPFIDPIKKGAQAEENIVAPNAEFFRACNAASGGKIRLVTLAPNMPGSLEFIKEVSDEVMVSIGHTTADYDTALAAMKAGAHHVTHLYNAMPPFAHRNPGVIGAAFDDSECRMELICDGYHIHGAVVRATFSMMGSERMVLISDSMMATGMPNGTYSLGGQAVWMKDGKATLTDGETIAGSATNLYDCMRKAVSFDIPLADAIFAATRNPAQSIGIYDEVGSIAPGKKAHVLLVDDELNLKQVIM</sequence>
<feature type="active site" description="Proton donor/acceptor" evidence="6">
    <location>
        <position position="268"/>
    </location>
</feature>
<feature type="binding site" evidence="8">
    <location>
        <position position="210"/>
    </location>
    <ligand>
        <name>Zn(2+)</name>
        <dbReference type="ChEBI" id="CHEBI:29105"/>
    </ligand>
</feature>
<dbReference type="Gene3D" id="3.20.20.140">
    <property type="entry name" value="Metal-dependent hydrolases"/>
    <property type="match status" value="1"/>
</dbReference>
<evidence type="ECO:0000313" key="11">
    <source>
        <dbReference type="EMBL" id="MCG4766701.1"/>
    </source>
</evidence>
<accession>A0A173WGL6</accession>
<feature type="binding site" evidence="7">
    <location>
        <position position="135"/>
    </location>
    <ligand>
        <name>substrate</name>
    </ligand>
</feature>
<gene>
    <name evidence="10" type="primary">nagA</name>
    <name evidence="10" type="ORF">ERS852406_00119</name>
    <name evidence="11" type="ORF">L0N21_14475</name>
</gene>
<keyword evidence="3 5" id="KW-0378">Hydrolase</keyword>
<dbReference type="GO" id="GO:0046872">
    <property type="term" value="F:metal ion binding"/>
    <property type="evidence" value="ECO:0007669"/>
    <property type="project" value="UniProtKB-KW"/>
</dbReference>
<evidence type="ECO:0000256" key="5">
    <source>
        <dbReference type="PIRNR" id="PIRNR038994"/>
    </source>
</evidence>
<keyword evidence="4 5" id="KW-0119">Carbohydrate metabolism</keyword>
<dbReference type="Gene3D" id="2.30.40.10">
    <property type="entry name" value="Urease, subunit C, domain 1"/>
    <property type="match status" value="1"/>
</dbReference>
<dbReference type="EMBL" id="CYYV01000001">
    <property type="protein sequence ID" value="CUN38602.1"/>
    <property type="molecule type" value="Genomic_DNA"/>
</dbReference>
<dbReference type="GO" id="GO:0008448">
    <property type="term" value="F:N-acetylglucosamine-6-phosphate deacetylase activity"/>
    <property type="evidence" value="ECO:0007669"/>
    <property type="project" value="UniProtKB-EC"/>
</dbReference>
<dbReference type="InterPro" id="IPR011059">
    <property type="entry name" value="Metal-dep_hydrolase_composite"/>
</dbReference>
<evidence type="ECO:0000256" key="3">
    <source>
        <dbReference type="ARBA" id="ARBA00022801"/>
    </source>
</evidence>
<dbReference type="EMBL" id="JAKNFS010000022">
    <property type="protein sequence ID" value="MCG4766701.1"/>
    <property type="molecule type" value="Genomic_DNA"/>
</dbReference>
<dbReference type="PANTHER" id="PTHR11113:SF14">
    <property type="entry name" value="N-ACETYLGLUCOSAMINE-6-PHOSPHATE DEACETYLASE"/>
    <property type="match status" value="1"/>
</dbReference>
<name>A0A173WGL6_9FIRM</name>
<dbReference type="InterPro" id="IPR032466">
    <property type="entry name" value="Metal_Hydrolase"/>
</dbReference>
<evidence type="ECO:0000259" key="9">
    <source>
        <dbReference type="Pfam" id="PF01979"/>
    </source>
</evidence>
<dbReference type="SUPFAM" id="SSF51338">
    <property type="entry name" value="Composite domain of metallo-dependent hydrolases"/>
    <property type="match status" value="1"/>
</dbReference>
<dbReference type="AlphaFoldDB" id="A0A173WGL6"/>
<dbReference type="SUPFAM" id="SSF51556">
    <property type="entry name" value="Metallo-dependent hydrolases"/>
    <property type="match status" value="1"/>
</dbReference>
<evidence type="ECO:0000256" key="8">
    <source>
        <dbReference type="PIRSR" id="PIRSR038994-3"/>
    </source>
</evidence>
<reference evidence="11" key="2">
    <citation type="submission" date="2022-01" db="EMBL/GenBank/DDBJ databases">
        <title>Collection of gut derived symbiotic bacterial strains cultured from healthy donors.</title>
        <authorList>
            <person name="Lin H."/>
            <person name="Kohout C."/>
            <person name="Waligurski E."/>
            <person name="Pamer E.G."/>
        </authorList>
    </citation>
    <scope>NUCLEOTIDE SEQUENCE</scope>
    <source>
        <strain evidence="11">DFI.5.49</strain>
    </source>
</reference>
<dbReference type="Pfam" id="PF01979">
    <property type="entry name" value="Amidohydro_1"/>
    <property type="match status" value="1"/>
</dbReference>
<keyword evidence="2 8" id="KW-0479">Metal-binding</keyword>
<dbReference type="RefSeq" id="WP_055225779.1">
    <property type="nucleotide sequence ID" value="NZ_CABJFB010000004.1"/>
</dbReference>
<feature type="binding site" evidence="7">
    <location>
        <position position="245"/>
    </location>
    <ligand>
        <name>substrate</name>
    </ligand>
</feature>
<dbReference type="Proteomes" id="UP000095706">
    <property type="component" value="Unassembled WGS sequence"/>
</dbReference>
<feature type="domain" description="Amidohydrolase-related" evidence="9">
    <location>
        <begin position="46"/>
        <end position="360"/>
    </location>
</feature>
<feature type="binding site" evidence="8">
    <location>
        <position position="189"/>
    </location>
    <ligand>
        <name>Zn(2+)</name>
        <dbReference type="ChEBI" id="CHEBI:29105"/>
    </ligand>
</feature>
<evidence type="ECO:0000256" key="1">
    <source>
        <dbReference type="ARBA" id="ARBA00010716"/>
    </source>
</evidence>
<evidence type="ECO:0000256" key="2">
    <source>
        <dbReference type="ARBA" id="ARBA00022723"/>
    </source>
</evidence>
<evidence type="ECO:0000256" key="4">
    <source>
        <dbReference type="ARBA" id="ARBA00023277"/>
    </source>
</evidence>
<proteinExistence type="inferred from homology"/>
<dbReference type="GO" id="GO:0006046">
    <property type="term" value="P:N-acetylglucosamine catabolic process"/>
    <property type="evidence" value="ECO:0007669"/>
    <property type="project" value="TreeGrafter"/>
</dbReference>
<dbReference type="InterPro" id="IPR006680">
    <property type="entry name" value="Amidohydro-rel"/>
</dbReference>
<dbReference type="Proteomes" id="UP001199915">
    <property type="component" value="Unassembled WGS sequence"/>
</dbReference>
<evidence type="ECO:0000256" key="7">
    <source>
        <dbReference type="PIRSR" id="PIRSR038994-2"/>
    </source>
</evidence>
<evidence type="ECO:0000313" key="12">
    <source>
        <dbReference type="Proteomes" id="UP000095706"/>
    </source>
</evidence>
<comment type="similarity">
    <text evidence="1 5">Belongs to the metallo-dependent hydrolases superfamily. NagA family.</text>
</comment>
<feature type="binding site" evidence="7">
    <location>
        <begin position="302"/>
        <end position="304"/>
    </location>
    <ligand>
        <name>substrate</name>
    </ligand>
</feature>
<comment type="cofactor">
    <cofactor evidence="8">
        <name>a divalent metal cation</name>
        <dbReference type="ChEBI" id="CHEBI:60240"/>
    </cofactor>
    <text evidence="8">Binds 1 divalent metal cation per subunit.</text>
</comment>
<evidence type="ECO:0000313" key="10">
    <source>
        <dbReference type="EMBL" id="CUN38602.1"/>
    </source>
</evidence>
<dbReference type="NCBIfam" id="TIGR00221">
    <property type="entry name" value="nagA"/>
    <property type="match status" value="1"/>
</dbReference>
<dbReference type="PANTHER" id="PTHR11113">
    <property type="entry name" value="N-ACETYLGLUCOSAMINE-6-PHOSPHATE DEACETYLASE"/>
    <property type="match status" value="1"/>
</dbReference>
<protein>
    <submittedName>
        <fullName evidence="10">N-acetylglucosamine-6-phosphate deacetylase</fullName>
        <ecNumber evidence="10">3.5.1.25</ecNumber>
    </submittedName>
</protein>
<feature type="binding site" evidence="7">
    <location>
        <position position="221"/>
    </location>
    <ligand>
        <name>substrate</name>
    </ligand>
</feature>
<dbReference type="InterPro" id="IPR003764">
    <property type="entry name" value="GlcNAc_6-P_deAcase"/>
</dbReference>
<organism evidence="10 12">
    <name type="scientific">Fusicatenibacter saccharivorans</name>
    <dbReference type="NCBI Taxonomy" id="1150298"/>
    <lineage>
        <taxon>Bacteria</taxon>
        <taxon>Bacillati</taxon>
        <taxon>Bacillota</taxon>
        <taxon>Clostridia</taxon>
        <taxon>Lachnospirales</taxon>
        <taxon>Lachnospiraceae</taxon>
        <taxon>Fusicatenibacter</taxon>
    </lineage>
</organism>
<evidence type="ECO:0000256" key="6">
    <source>
        <dbReference type="PIRSR" id="PIRSR038994-1"/>
    </source>
</evidence>